<dbReference type="SUPFAM" id="SSF52242">
    <property type="entry name" value="Cobalamin (vitamin B12)-binding domain"/>
    <property type="match status" value="1"/>
</dbReference>
<keyword evidence="2" id="KW-0170">Cobalt</keyword>
<feature type="domain" description="B12-binding" evidence="3">
    <location>
        <begin position="109"/>
        <end position="248"/>
    </location>
</feature>
<dbReference type="PROSITE" id="PS51332">
    <property type="entry name" value="B12_BINDING"/>
    <property type="match status" value="1"/>
</dbReference>
<dbReference type="PANTHER" id="PTHR45833:SF1">
    <property type="entry name" value="METHIONINE SYNTHASE"/>
    <property type="match status" value="1"/>
</dbReference>
<dbReference type="PANTHER" id="PTHR45833">
    <property type="entry name" value="METHIONINE SYNTHASE"/>
    <property type="match status" value="1"/>
</dbReference>
<evidence type="ECO:0000313" key="4">
    <source>
        <dbReference type="EMBL" id="XCJ75140.1"/>
    </source>
</evidence>
<dbReference type="GO" id="GO:0008705">
    <property type="term" value="F:methionine synthase activity"/>
    <property type="evidence" value="ECO:0007669"/>
    <property type="project" value="TreeGrafter"/>
</dbReference>
<accession>A0AAU8J3W5</accession>
<dbReference type="GO" id="GO:0046872">
    <property type="term" value="F:metal ion binding"/>
    <property type="evidence" value="ECO:0007669"/>
    <property type="project" value="UniProtKB-KW"/>
</dbReference>
<protein>
    <submittedName>
        <fullName evidence="4">Cobalamin-dependent protein</fullName>
    </submittedName>
</protein>
<dbReference type="InterPro" id="IPR003759">
    <property type="entry name" value="Cbl-bd_cap"/>
</dbReference>
<evidence type="ECO:0000256" key="1">
    <source>
        <dbReference type="ARBA" id="ARBA00022723"/>
    </source>
</evidence>
<name>A0AAU8J3W5_9ACTN</name>
<dbReference type="GO" id="GO:0046653">
    <property type="term" value="P:tetrahydrofolate metabolic process"/>
    <property type="evidence" value="ECO:0007669"/>
    <property type="project" value="TreeGrafter"/>
</dbReference>
<dbReference type="GO" id="GO:0050667">
    <property type="term" value="P:homocysteine metabolic process"/>
    <property type="evidence" value="ECO:0007669"/>
    <property type="project" value="TreeGrafter"/>
</dbReference>
<reference evidence="4" key="1">
    <citation type="submission" date="2024-06" db="EMBL/GenBank/DDBJ databases">
        <title>Streptomyces sp. strain HUAS MG91 genome sequences.</title>
        <authorList>
            <person name="Mo P."/>
        </authorList>
    </citation>
    <scope>NUCLEOTIDE SEQUENCE</scope>
    <source>
        <strain evidence="4">HUAS MG91</strain>
    </source>
</reference>
<dbReference type="Pfam" id="PF02607">
    <property type="entry name" value="B12-binding_2"/>
    <property type="match status" value="1"/>
</dbReference>
<evidence type="ECO:0000256" key="2">
    <source>
        <dbReference type="ARBA" id="ARBA00023285"/>
    </source>
</evidence>
<dbReference type="KEGG" id="stac:ABII15_36515"/>
<gene>
    <name evidence="4" type="ORF">ABII15_36515</name>
</gene>
<dbReference type="Pfam" id="PF02310">
    <property type="entry name" value="B12-binding"/>
    <property type="match status" value="1"/>
</dbReference>
<dbReference type="InterPro" id="IPR050554">
    <property type="entry name" value="Met_Synthase/Corrinoid"/>
</dbReference>
<dbReference type="Gene3D" id="3.40.50.280">
    <property type="entry name" value="Cobalamin-binding domain"/>
    <property type="match status" value="1"/>
</dbReference>
<keyword evidence="1" id="KW-0479">Metal-binding</keyword>
<dbReference type="AlphaFoldDB" id="A0AAU8J3W5"/>
<dbReference type="InterPro" id="IPR036594">
    <property type="entry name" value="Meth_synthase_dom"/>
</dbReference>
<proteinExistence type="predicted"/>
<dbReference type="CDD" id="cd02065">
    <property type="entry name" value="B12-binding_like"/>
    <property type="match status" value="1"/>
</dbReference>
<sequence length="367" mass="39220">MTSPSVVTDETLSFDVLREQLWRAVIACDDTHAVALTRYALGEPGPADLPAAAERILLELIAPVQRRVGLEWAANTLTVAQEHAATAISARCVTAVADRAARTLTGPSRGRVTVACVEGEWHALPARLVAEILRLRGWTVDYLGAQVPTEHLVAHLHARVADAVLLSCSTPPQLPAAHTAISACQAGGTPVLAGGAGFGPQGRHALRMGAEWAADADAAHTLLEAGLDRPGASAVRLANHDLPHLDDQEYTAVKRSKRQLIKQAFVDLEEAFPPMAAYSAVQRDRTAEDLDHIVTYLAAALYVDDAELFTSFVAWTADILGARGVPPHSLLPVLDSLLRRLTDFPRAVRILAAARKILTVPRPGQPA</sequence>
<dbReference type="GO" id="GO:0031419">
    <property type="term" value="F:cobalamin binding"/>
    <property type="evidence" value="ECO:0007669"/>
    <property type="project" value="InterPro"/>
</dbReference>
<dbReference type="Gene3D" id="1.10.1240.10">
    <property type="entry name" value="Methionine synthase domain"/>
    <property type="match status" value="1"/>
</dbReference>
<evidence type="ECO:0000259" key="3">
    <source>
        <dbReference type="PROSITE" id="PS51332"/>
    </source>
</evidence>
<organism evidence="4">
    <name type="scientific">Streptomyces tabacisoli</name>
    <dbReference type="NCBI Taxonomy" id="3156398"/>
    <lineage>
        <taxon>Bacteria</taxon>
        <taxon>Bacillati</taxon>
        <taxon>Actinomycetota</taxon>
        <taxon>Actinomycetes</taxon>
        <taxon>Kitasatosporales</taxon>
        <taxon>Streptomycetaceae</taxon>
        <taxon>Streptomyces</taxon>
    </lineage>
</organism>
<dbReference type="EMBL" id="CP159534">
    <property type="protein sequence ID" value="XCJ75140.1"/>
    <property type="molecule type" value="Genomic_DNA"/>
</dbReference>
<dbReference type="RefSeq" id="WP_353946574.1">
    <property type="nucleotide sequence ID" value="NZ_CP159534.1"/>
</dbReference>
<dbReference type="InterPro" id="IPR006158">
    <property type="entry name" value="Cobalamin-bd"/>
</dbReference>
<dbReference type="GO" id="GO:0005829">
    <property type="term" value="C:cytosol"/>
    <property type="evidence" value="ECO:0007669"/>
    <property type="project" value="TreeGrafter"/>
</dbReference>
<dbReference type="InterPro" id="IPR036724">
    <property type="entry name" value="Cobalamin-bd_sf"/>
</dbReference>